<dbReference type="AlphaFoldDB" id="A0AAJ4RD05"/>
<evidence type="ECO:0000256" key="1">
    <source>
        <dbReference type="SAM" id="Phobius"/>
    </source>
</evidence>
<dbReference type="InterPro" id="IPR043128">
    <property type="entry name" value="Rev_trsase/Diguanyl_cyclase"/>
</dbReference>
<dbReference type="CDD" id="cd01949">
    <property type="entry name" value="GGDEF"/>
    <property type="match status" value="1"/>
</dbReference>
<dbReference type="SUPFAM" id="SSF141868">
    <property type="entry name" value="EAL domain-like"/>
    <property type="match status" value="1"/>
</dbReference>
<dbReference type="PROSITE" id="PS50883">
    <property type="entry name" value="EAL"/>
    <property type="match status" value="1"/>
</dbReference>
<evidence type="ECO:0000313" key="6">
    <source>
        <dbReference type="Proteomes" id="UP000272781"/>
    </source>
</evidence>
<gene>
    <name evidence="4" type="ORF">C6V80_01600</name>
    <name evidence="5" type="ORF">EDC58_1107</name>
</gene>
<dbReference type="NCBIfam" id="TIGR00254">
    <property type="entry name" value="GGDEF"/>
    <property type="match status" value="1"/>
</dbReference>
<dbReference type="InterPro" id="IPR050706">
    <property type="entry name" value="Cyclic-di-GMP_PDE-like"/>
</dbReference>
<keyword evidence="7" id="KW-1185">Reference proteome</keyword>
<keyword evidence="1" id="KW-1133">Transmembrane helix</keyword>
<dbReference type="PROSITE" id="PS50887">
    <property type="entry name" value="GGDEF"/>
    <property type="match status" value="1"/>
</dbReference>
<dbReference type="Gene3D" id="3.30.70.270">
    <property type="match status" value="1"/>
</dbReference>
<dbReference type="InterPro" id="IPR029787">
    <property type="entry name" value="Nucleotide_cyclase"/>
</dbReference>
<evidence type="ECO:0000259" key="3">
    <source>
        <dbReference type="PROSITE" id="PS50887"/>
    </source>
</evidence>
<evidence type="ECO:0000313" key="5">
    <source>
        <dbReference type="EMBL" id="ROR40122.1"/>
    </source>
</evidence>
<dbReference type="SMART" id="SM00052">
    <property type="entry name" value="EAL"/>
    <property type="match status" value="1"/>
</dbReference>
<dbReference type="RefSeq" id="WP_123352506.1">
    <property type="nucleotide sequence ID" value="NZ_CP027432.2"/>
</dbReference>
<dbReference type="Pfam" id="PF00990">
    <property type="entry name" value="GGDEF"/>
    <property type="match status" value="1"/>
</dbReference>
<dbReference type="PANTHER" id="PTHR33121">
    <property type="entry name" value="CYCLIC DI-GMP PHOSPHODIESTERASE PDEF"/>
    <property type="match status" value="1"/>
</dbReference>
<name>A0AAJ4RD05_9BACT</name>
<dbReference type="Pfam" id="PF19443">
    <property type="entry name" value="DAHL"/>
    <property type="match status" value="1"/>
</dbReference>
<keyword evidence="1" id="KW-0812">Transmembrane</keyword>
<dbReference type="PANTHER" id="PTHR33121:SF79">
    <property type="entry name" value="CYCLIC DI-GMP PHOSPHODIESTERASE PDED-RELATED"/>
    <property type="match status" value="1"/>
</dbReference>
<dbReference type="SMART" id="SM00267">
    <property type="entry name" value="GGDEF"/>
    <property type="match status" value="1"/>
</dbReference>
<evidence type="ECO:0000313" key="7">
    <source>
        <dbReference type="Proteomes" id="UP000298805"/>
    </source>
</evidence>
<dbReference type="SUPFAM" id="SSF55073">
    <property type="entry name" value="Nucleotide cyclase"/>
    <property type="match status" value="1"/>
</dbReference>
<dbReference type="GO" id="GO:0071111">
    <property type="term" value="F:cyclic-guanylate-specific phosphodiesterase activity"/>
    <property type="evidence" value="ECO:0007669"/>
    <property type="project" value="InterPro"/>
</dbReference>
<feature type="transmembrane region" description="Helical" evidence="1">
    <location>
        <begin position="12"/>
        <end position="31"/>
    </location>
</feature>
<dbReference type="InterPro" id="IPR000160">
    <property type="entry name" value="GGDEF_dom"/>
</dbReference>
<feature type="domain" description="GGDEF" evidence="3">
    <location>
        <begin position="304"/>
        <end position="435"/>
    </location>
</feature>
<organism evidence="5 6">
    <name type="scientific">Caminibacter pacificus</name>
    <dbReference type="NCBI Taxonomy" id="1424653"/>
    <lineage>
        <taxon>Bacteria</taxon>
        <taxon>Pseudomonadati</taxon>
        <taxon>Campylobacterota</taxon>
        <taxon>Epsilonproteobacteria</taxon>
        <taxon>Nautiliales</taxon>
        <taxon>Nautiliaceae</taxon>
        <taxon>Caminibacter</taxon>
    </lineage>
</organism>
<proteinExistence type="predicted"/>
<dbReference type="Gene3D" id="3.20.20.450">
    <property type="entry name" value="EAL domain"/>
    <property type="match status" value="1"/>
</dbReference>
<dbReference type="CDD" id="cd01948">
    <property type="entry name" value="EAL"/>
    <property type="match status" value="1"/>
</dbReference>
<dbReference type="Pfam" id="PF00563">
    <property type="entry name" value="EAL"/>
    <property type="match status" value="1"/>
</dbReference>
<dbReference type="EMBL" id="CP027432">
    <property type="protein sequence ID" value="QCI27702.1"/>
    <property type="molecule type" value="Genomic_DNA"/>
</dbReference>
<dbReference type="InterPro" id="IPR035919">
    <property type="entry name" value="EAL_sf"/>
</dbReference>
<dbReference type="InterPro" id="IPR001633">
    <property type="entry name" value="EAL_dom"/>
</dbReference>
<reference evidence="7" key="1">
    <citation type="submission" date="2018-03" db="EMBL/GenBank/DDBJ databases">
        <title>A comparative analysis of the Nautiliaceae.</title>
        <authorList>
            <person name="Grosche A."/>
            <person name="Smedile F."/>
            <person name="Vetriani C."/>
        </authorList>
    </citation>
    <scope>NUCLEOTIDE SEQUENCE [LARGE SCALE GENOMIC DNA]</scope>
    <source>
        <strain evidence="7">TB6</strain>
    </source>
</reference>
<dbReference type="Proteomes" id="UP000272781">
    <property type="component" value="Unassembled WGS sequence"/>
</dbReference>
<dbReference type="InterPro" id="IPR045812">
    <property type="entry name" value="DAHL"/>
</dbReference>
<dbReference type="EMBL" id="RJVK01000002">
    <property type="protein sequence ID" value="ROR40122.1"/>
    <property type="molecule type" value="Genomic_DNA"/>
</dbReference>
<keyword evidence="1" id="KW-0472">Membrane</keyword>
<reference evidence="5 6" key="2">
    <citation type="submission" date="2018-11" db="EMBL/GenBank/DDBJ databases">
        <title>Genomic Encyclopedia of Type Strains, Phase IV (KMG-IV): sequencing the most valuable type-strain genomes for metagenomic binning, comparative biology and taxonomic classification.</title>
        <authorList>
            <person name="Goeker M."/>
        </authorList>
    </citation>
    <scope>NUCLEOTIDE SEQUENCE [LARGE SCALE GENOMIC DNA]</scope>
    <source>
        <strain evidence="5 6">DSM 27783</strain>
    </source>
</reference>
<protein>
    <submittedName>
        <fullName evidence="5">Diguanylate cyclase (GGDEF)-like protein</fullName>
    </submittedName>
    <submittedName>
        <fullName evidence="4">EAL domain-containing protein</fullName>
    </submittedName>
</protein>
<feature type="transmembrane region" description="Helical" evidence="1">
    <location>
        <begin position="248"/>
        <end position="269"/>
    </location>
</feature>
<dbReference type="Proteomes" id="UP000298805">
    <property type="component" value="Chromosome"/>
</dbReference>
<feature type="domain" description="EAL" evidence="2">
    <location>
        <begin position="444"/>
        <end position="681"/>
    </location>
</feature>
<evidence type="ECO:0000313" key="4">
    <source>
        <dbReference type="EMBL" id="QCI27702.1"/>
    </source>
</evidence>
<reference evidence="4" key="3">
    <citation type="submission" date="2019-06" db="EMBL/GenBank/DDBJ databases">
        <title>A comparative analysis of the Nautiliaceae.</title>
        <authorList>
            <person name="Grosche A."/>
            <person name="Smedile F."/>
            <person name="Vetriani C."/>
        </authorList>
    </citation>
    <scope>NUCLEOTIDE SEQUENCE</scope>
    <source>
        <strain evidence="4">TB6</strain>
    </source>
</reference>
<sequence>MIFDKVSKKVLILMLSGLVAISVIFVSNILLKRYFVMNKNIFYHLNLLQKEEYKLNYHLLQSSIYMYYNNDKISQDIHTIQKEIKFFKNFPFFKWHFPKAYEDLLRYEELFDKKVQLIFEFQRYNLPLKNSIIFLSNILTRLPNNINNKEYLKNAVSIISSIFLARQAIDLSYLKDITLNKLSNIKLTQKEQEFNRNLLLNLNVFFKYFPKYKKLLDEILNIPTTKALKDAFNNYSYVTGRDIKIFEILSYILGIFILVLIAYLVYSVYVLEIKVRQITFLLYHDTLTKLYNRLKFNEDVKKLQRPALVLFNIDRFKHINDFYGVDVGDEILKFVAHELLDYVKLENPSAKVYRLGADDFGVLCDCHNEKKLREFAEKFINSMEEYSIDVLGNGINYTISLSAGIAKEDPLLEKADMALKNVKKDLKEKVKFFEKELNCQIKENIKKTHELKYALEHNKIIPYFQGIYDKNKNIVKYEVLARIKTPSGEIKSIFPYLQIARENRQYNQITLIILKKVKEIMQRHKDLNLSLNLSIEDISHNETLSYILGGFLDENIAKRVTFEILESEIENYDIMQNFIKMVKPMGVKVAIDDFGSGYSNFARIMSLDVDYLKIDGSLIKNLDEDEKTKMIVETIVEFAKKSQKETVAEFVKNEDIFNECVKLGIDYYQGFYLDIPSAKFN</sequence>
<evidence type="ECO:0000259" key="2">
    <source>
        <dbReference type="PROSITE" id="PS50883"/>
    </source>
</evidence>
<accession>A0AAJ4RD05</accession>